<dbReference type="PANTHER" id="PTHR38537:SF8">
    <property type="entry name" value="FILAMIN-A"/>
    <property type="match status" value="1"/>
</dbReference>
<evidence type="ECO:0000259" key="4">
    <source>
        <dbReference type="PROSITE" id="PS50021"/>
    </source>
</evidence>
<name>A0AA36GBQ0_9BILA</name>
<accession>A0AA36GBQ0</accession>
<dbReference type="PANTHER" id="PTHR38537">
    <property type="entry name" value="JITTERBUG, ISOFORM N"/>
    <property type="match status" value="1"/>
</dbReference>
<feature type="region of interest" description="Disordered" evidence="3">
    <location>
        <begin position="1"/>
        <end position="21"/>
    </location>
</feature>
<feature type="non-terminal residue" evidence="5">
    <location>
        <position position="1"/>
    </location>
</feature>
<feature type="compositionally biased region" description="Polar residues" evidence="3">
    <location>
        <begin position="1"/>
        <end position="11"/>
    </location>
</feature>
<dbReference type="SUPFAM" id="SSF47576">
    <property type="entry name" value="Calponin-homology domain, CH-domain"/>
    <property type="match status" value="1"/>
</dbReference>
<keyword evidence="2" id="KW-0009">Actin-binding</keyword>
<dbReference type="GO" id="GO:0051015">
    <property type="term" value="F:actin filament binding"/>
    <property type="evidence" value="ECO:0007669"/>
    <property type="project" value="InterPro"/>
</dbReference>
<evidence type="ECO:0000256" key="2">
    <source>
        <dbReference type="ARBA" id="ARBA00023203"/>
    </source>
</evidence>
<dbReference type="AlphaFoldDB" id="A0AA36GBQ0"/>
<dbReference type="InterPro" id="IPR001589">
    <property type="entry name" value="Actinin_actin-bd_CS"/>
</dbReference>
<comment type="caution">
    <text evidence="5">The sequence shown here is derived from an EMBL/GenBank/DDBJ whole genome shotgun (WGS) entry which is preliminary data.</text>
</comment>
<evidence type="ECO:0000256" key="3">
    <source>
        <dbReference type="SAM" id="MobiDB-lite"/>
    </source>
</evidence>
<dbReference type="Gene3D" id="1.10.418.10">
    <property type="entry name" value="Calponin-like domain"/>
    <property type="match status" value="1"/>
</dbReference>
<dbReference type="EMBL" id="CATQJA010002703">
    <property type="protein sequence ID" value="CAJ0585229.1"/>
    <property type="molecule type" value="Genomic_DNA"/>
</dbReference>
<dbReference type="PROSITE" id="PS50021">
    <property type="entry name" value="CH"/>
    <property type="match status" value="1"/>
</dbReference>
<dbReference type="Proteomes" id="UP001177023">
    <property type="component" value="Unassembled WGS sequence"/>
</dbReference>
<dbReference type="Pfam" id="PF00307">
    <property type="entry name" value="CH"/>
    <property type="match status" value="1"/>
</dbReference>
<protein>
    <recommendedName>
        <fullName evidence="4">Calponin-homology (CH) domain-containing protein</fullName>
    </recommendedName>
</protein>
<dbReference type="InterPro" id="IPR044801">
    <property type="entry name" value="Filamin"/>
</dbReference>
<evidence type="ECO:0000313" key="5">
    <source>
        <dbReference type="EMBL" id="CAJ0585229.1"/>
    </source>
</evidence>
<dbReference type="GO" id="GO:0030036">
    <property type="term" value="P:actin cytoskeleton organization"/>
    <property type="evidence" value="ECO:0007669"/>
    <property type="project" value="InterPro"/>
</dbReference>
<organism evidence="5 6">
    <name type="scientific">Mesorhabditis spiculigera</name>
    <dbReference type="NCBI Taxonomy" id="96644"/>
    <lineage>
        <taxon>Eukaryota</taxon>
        <taxon>Metazoa</taxon>
        <taxon>Ecdysozoa</taxon>
        <taxon>Nematoda</taxon>
        <taxon>Chromadorea</taxon>
        <taxon>Rhabditida</taxon>
        <taxon>Rhabditina</taxon>
        <taxon>Rhabditomorpha</taxon>
        <taxon>Rhabditoidea</taxon>
        <taxon>Rhabditidae</taxon>
        <taxon>Mesorhabditinae</taxon>
        <taxon>Mesorhabditis</taxon>
    </lineage>
</organism>
<dbReference type="PROSITE" id="PS00019">
    <property type="entry name" value="ACTININ_1"/>
    <property type="match status" value="1"/>
</dbReference>
<dbReference type="InterPro" id="IPR036872">
    <property type="entry name" value="CH_dom_sf"/>
</dbReference>
<reference evidence="5" key="1">
    <citation type="submission" date="2023-06" db="EMBL/GenBank/DDBJ databases">
        <authorList>
            <person name="Delattre M."/>
        </authorList>
    </citation>
    <scope>NUCLEOTIDE SEQUENCE</scope>
    <source>
        <strain evidence="5">AF72</strain>
    </source>
</reference>
<proteinExistence type="predicted"/>
<dbReference type="InterPro" id="IPR001715">
    <property type="entry name" value="CH_dom"/>
</dbReference>
<feature type="domain" description="Calponin-homology (CH)" evidence="4">
    <location>
        <begin position="27"/>
        <end position="117"/>
    </location>
</feature>
<evidence type="ECO:0000256" key="1">
    <source>
        <dbReference type="ARBA" id="ARBA00022737"/>
    </source>
</evidence>
<keyword evidence="6" id="KW-1185">Reference proteome</keyword>
<gene>
    <name evidence="5" type="ORF">MSPICULIGERA_LOCUS23258</name>
</gene>
<evidence type="ECO:0000313" key="6">
    <source>
        <dbReference type="Proteomes" id="UP001177023"/>
    </source>
</evidence>
<sequence>MSFDDSGSGSPQMLRPPLQSAGTEWKNIQQNTFTRWVNSHLQNASTEIQDLQTDFSDGVKLIKLVEVLAKRPLGKYCSTVRFRHQQLENVSLALNFLQDDEGIKIVNIGLTFCKCSI</sequence>
<dbReference type="SMART" id="SM00033">
    <property type="entry name" value="CH"/>
    <property type="match status" value="1"/>
</dbReference>
<keyword evidence="1" id="KW-0677">Repeat</keyword>